<dbReference type="AlphaFoldDB" id="A0A6V8L3X2"/>
<name>A0A6V8L3X2_9ACTN</name>
<gene>
    <name evidence="1" type="ORF">Prum_055950</name>
</gene>
<proteinExistence type="predicted"/>
<organism evidence="1 2">
    <name type="scientific">Phytohabitans rumicis</name>
    <dbReference type="NCBI Taxonomy" id="1076125"/>
    <lineage>
        <taxon>Bacteria</taxon>
        <taxon>Bacillati</taxon>
        <taxon>Actinomycetota</taxon>
        <taxon>Actinomycetes</taxon>
        <taxon>Micromonosporales</taxon>
        <taxon>Micromonosporaceae</taxon>
    </lineage>
</organism>
<evidence type="ECO:0008006" key="3">
    <source>
        <dbReference type="Google" id="ProtNLM"/>
    </source>
</evidence>
<evidence type="ECO:0000313" key="1">
    <source>
        <dbReference type="EMBL" id="GFJ91953.1"/>
    </source>
</evidence>
<dbReference type="Gene3D" id="3.40.960.10">
    <property type="entry name" value="VSR Endonuclease"/>
    <property type="match status" value="1"/>
</dbReference>
<protein>
    <recommendedName>
        <fullName evidence="3">DUF559 domain-containing protein</fullName>
    </recommendedName>
</protein>
<reference evidence="1 2" key="1">
    <citation type="submission" date="2020-03" db="EMBL/GenBank/DDBJ databases">
        <title>Whole genome shotgun sequence of Phytohabitans rumicis NBRC 108638.</title>
        <authorList>
            <person name="Komaki H."/>
            <person name="Tamura T."/>
        </authorList>
    </citation>
    <scope>NUCLEOTIDE SEQUENCE [LARGE SCALE GENOMIC DNA]</scope>
    <source>
        <strain evidence="1 2">NBRC 108638</strain>
    </source>
</reference>
<keyword evidence="2" id="KW-1185">Reference proteome</keyword>
<dbReference type="Proteomes" id="UP000482960">
    <property type="component" value="Unassembled WGS sequence"/>
</dbReference>
<dbReference type="EMBL" id="BLPG01000001">
    <property type="protein sequence ID" value="GFJ91953.1"/>
    <property type="molecule type" value="Genomic_DNA"/>
</dbReference>
<evidence type="ECO:0000313" key="2">
    <source>
        <dbReference type="Proteomes" id="UP000482960"/>
    </source>
</evidence>
<accession>A0A6V8L3X2</accession>
<comment type="caution">
    <text evidence="1">The sequence shown here is derived from an EMBL/GenBank/DDBJ whole genome shotgun (WGS) entry which is preliminary data.</text>
</comment>
<reference evidence="1 2" key="2">
    <citation type="submission" date="2020-03" db="EMBL/GenBank/DDBJ databases">
        <authorList>
            <person name="Ichikawa N."/>
            <person name="Kimura A."/>
            <person name="Kitahashi Y."/>
            <person name="Uohara A."/>
        </authorList>
    </citation>
    <scope>NUCLEOTIDE SEQUENCE [LARGE SCALE GENOMIC DNA]</scope>
    <source>
        <strain evidence="1 2">NBRC 108638</strain>
    </source>
</reference>
<dbReference type="RefSeq" id="WP_173078935.1">
    <property type="nucleotide sequence ID" value="NZ_BAABJB010000017.1"/>
</dbReference>
<sequence>MSDLYDDAAALPRLLRGMRESHRVQDMRQSRSATRWARAKGRLSHPFHEVYVDGAEAADLLDVLRAAALVLPPDAALAHHTAALLYGFGVVPTEAVHVAVPAGAAVPQRRGVRVHEAVLPFDDVREVFGLTCLAPARCAVDLARQLGRPDALATLDAALRAGACTEAELAAEVLRHDRLRGVRQARELVPLATPLAECRQESHLRLVIHDGRLPAPRPQLVVVDEWGVERCRLDLGYEEEQVGVEFDGASHLDRMRLRNDRQRHNWLETRGWRMRYFTDVDLYRAPDRLVATLKATLNDRRSRTFTSIKGIRPRI</sequence>